<accession>A0A1I5XZT8</accession>
<dbReference type="RefSeq" id="WP_242948374.1">
    <property type="nucleotide sequence ID" value="NZ_FOXR01000033.1"/>
</dbReference>
<proteinExistence type="predicted"/>
<dbReference type="STRING" id="937334.SAMN05444406_13311"/>
<dbReference type="EMBL" id="FOXR01000033">
    <property type="protein sequence ID" value="SFQ37449.1"/>
    <property type="molecule type" value="Genomic_DNA"/>
</dbReference>
<keyword evidence="2" id="KW-1185">Reference proteome</keyword>
<evidence type="ECO:0000313" key="1">
    <source>
        <dbReference type="EMBL" id="SFQ37449.1"/>
    </source>
</evidence>
<protein>
    <recommendedName>
        <fullName evidence="3">Arginase family protein</fullName>
    </recommendedName>
</protein>
<name>A0A1I5XZT8_9FIRM</name>
<evidence type="ECO:0000313" key="2">
    <source>
        <dbReference type="Proteomes" id="UP000198577"/>
    </source>
</evidence>
<dbReference type="Proteomes" id="UP000198577">
    <property type="component" value="Unassembled WGS sequence"/>
</dbReference>
<sequence>MKIPKMCLMCGISAILCLKRQGKDLESLYSLSPEIRDFWEKIRRKFIIKPSVKVYISDSHVLSYNIARDIGCTSVYLFDAHADLGYGGLASLNFELNCANWLGKLLKDEIVKKASIIYSPYTAEKPQDFKGINAAYNVEYITWESIPEGIEVAAIHICRSGAWTPPWYDAKFLKFVRDSGLSNLEFIDFMLRKWDIRNISLSQQINYMLA</sequence>
<organism evidence="1 2">
    <name type="scientific">Caldicoprobacter faecalis</name>
    <dbReference type="NCBI Taxonomy" id="937334"/>
    <lineage>
        <taxon>Bacteria</taxon>
        <taxon>Bacillati</taxon>
        <taxon>Bacillota</taxon>
        <taxon>Clostridia</taxon>
        <taxon>Caldicoprobacterales</taxon>
        <taxon>Caldicoprobacteraceae</taxon>
        <taxon>Caldicoprobacter</taxon>
    </lineage>
</organism>
<dbReference type="AlphaFoldDB" id="A0A1I5XZT8"/>
<evidence type="ECO:0008006" key="3">
    <source>
        <dbReference type="Google" id="ProtNLM"/>
    </source>
</evidence>
<reference evidence="1 2" key="1">
    <citation type="submission" date="2016-10" db="EMBL/GenBank/DDBJ databases">
        <authorList>
            <person name="de Groot N.N."/>
        </authorList>
    </citation>
    <scope>NUCLEOTIDE SEQUENCE [LARGE SCALE GENOMIC DNA]</scope>
    <source>
        <strain evidence="1 2">DSM 20678</strain>
    </source>
</reference>
<gene>
    <name evidence="1" type="ORF">SAMN05444406_13311</name>
</gene>